<accession>A0A074VYR8</accession>
<feature type="region of interest" description="Disordered" evidence="8">
    <location>
        <begin position="990"/>
        <end position="1011"/>
    </location>
</feature>
<dbReference type="InterPro" id="IPR018574">
    <property type="entry name" value="Structure-sp_endonuc_su_Slx4"/>
</dbReference>
<protein>
    <recommendedName>
        <fullName evidence="7">Structure-specific endonuclease subunit SLX4</fullName>
    </recommendedName>
</protein>
<keyword evidence="4" id="KW-0233">DNA recombination</keyword>
<dbReference type="HOGENOM" id="CLU_277980_0_0_1"/>
<feature type="compositionally biased region" description="Polar residues" evidence="8">
    <location>
        <begin position="471"/>
        <end position="483"/>
    </location>
</feature>
<feature type="compositionally biased region" description="Basic and acidic residues" evidence="8">
    <location>
        <begin position="422"/>
        <end position="437"/>
    </location>
</feature>
<evidence type="ECO:0000256" key="7">
    <source>
        <dbReference type="ARBA" id="ARBA00029496"/>
    </source>
</evidence>
<dbReference type="GO" id="GO:0033557">
    <property type="term" value="C:Slx1-Slx4 complex"/>
    <property type="evidence" value="ECO:0007669"/>
    <property type="project" value="InterPro"/>
</dbReference>
<feature type="region of interest" description="Disordered" evidence="8">
    <location>
        <begin position="723"/>
        <end position="805"/>
    </location>
</feature>
<evidence type="ECO:0000256" key="5">
    <source>
        <dbReference type="ARBA" id="ARBA00023204"/>
    </source>
</evidence>
<feature type="compositionally biased region" description="Pro residues" evidence="8">
    <location>
        <begin position="830"/>
        <end position="840"/>
    </location>
</feature>
<evidence type="ECO:0000256" key="1">
    <source>
        <dbReference type="ARBA" id="ARBA00004123"/>
    </source>
</evidence>
<keyword evidence="6" id="KW-0539">Nucleus</keyword>
<feature type="region of interest" description="Disordered" evidence="8">
    <location>
        <begin position="517"/>
        <end position="612"/>
    </location>
</feature>
<dbReference type="GO" id="GO:0006310">
    <property type="term" value="P:DNA recombination"/>
    <property type="evidence" value="ECO:0007669"/>
    <property type="project" value="UniProtKB-KW"/>
</dbReference>
<organism evidence="9 10">
    <name type="scientific">Aureobasidium melanogenum (strain CBS 110374)</name>
    <name type="common">Aureobasidium pullulans var. melanogenum</name>
    <dbReference type="NCBI Taxonomy" id="1043003"/>
    <lineage>
        <taxon>Eukaryota</taxon>
        <taxon>Fungi</taxon>
        <taxon>Dikarya</taxon>
        <taxon>Ascomycota</taxon>
        <taxon>Pezizomycotina</taxon>
        <taxon>Dothideomycetes</taxon>
        <taxon>Dothideomycetidae</taxon>
        <taxon>Dothideales</taxon>
        <taxon>Saccotheciaceae</taxon>
        <taxon>Aureobasidium</taxon>
    </lineage>
</organism>
<evidence type="ECO:0000256" key="2">
    <source>
        <dbReference type="ARBA" id="ARBA00006661"/>
    </source>
</evidence>
<feature type="compositionally biased region" description="Low complexity" evidence="8">
    <location>
        <begin position="120"/>
        <end position="134"/>
    </location>
</feature>
<dbReference type="GO" id="GO:0006260">
    <property type="term" value="P:DNA replication"/>
    <property type="evidence" value="ECO:0007669"/>
    <property type="project" value="InterPro"/>
</dbReference>
<feature type="region of interest" description="Disordered" evidence="8">
    <location>
        <begin position="30"/>
        <end position="343"/>
    </location>
</feature>
<feature type="region of interest" description="Disordered" evidence="8">
    <location>
        <begin position="387"/>
        <end position="498"/>
    </location>
</feature>
<evidence type="ECO:0000256" key="8">
    <source>
        <dbReference type="SAM" id="MobiDB-lite"/>
    </source>
</evidence>
<evidence type="ECO:0000313" key="10">
    <source>
        <dbReference type="Proteomes" id="UP000030672"/>
    </source>
</evidence>
<dbReference type="GO" id="GO:0006281">
    <property type="term" value="P:DNA repair"/>
    <property type="evidence" value="ECO:0007669"/>
    <property type="project" value="UniProtKB-KW"/>
</dbReference>
<evidence type="ECO:0000256" key="6">
    <source>
        <dbReference type="ARBA" id="ARBA00023242"/>
    </source>
</evidence>
<gene>
    <name evidence="9" type="ORF">M437DRAFT_81812</name>
</gene>
<reference evidence="9 10" key="1">
    <citation type="journal article" date="2014" name="BMC Genomics">
        <title>Genome sequencing of four Aureobasidium pullulans varieties: biotechnological potential, stress tolerance, and description of new species.</title>
        <authorList>
            <person name="Gostin Ar C."/>
            <person name="Ohm R.A."/>
            <person name="Kogej T."/>
            <person name="Sonjak S."/>
            <person name="Turk M."/>
            <person name="Zajc J."/>
            <person name="Zalar P."/>
            <person name="Grube M."/>
            <person name="Sun H."/>
            <person name="Han J."/>
            <person name="Sharma A."/>
            <person name="Chiniquy J."/>
            <person name="Ngan C.Y."/>
            <person name="Lipzen A."/>
            <person name="Barry K."/>
            <person name="Grigoriev I.V."/>
            <person name="Gunde-Cimerman N."/>
        </authorList>
    </citation>
    <scope>NUCLEOTIDE SEQUENCE [LARGE SCALE GENOMIC DNA]</scope>
    <source>
        <strain evidence="9 10">CBS 110374</strain>
    </source>
</reference>
<feature type="compositionally biased region" description="Basic and acidic residues" evidence="8">
    <location>
        <begin position="394"/>
        <end position="405"/>
    </location>
</feature>
<keyword evidence="5" id="KW-0234">DNA repair</keyword>
<dbReference type="Pfam" id="PF09494">
    <property type="entry name" value="Slx4"/>
    <property type="match status" value="1"/>
</dbReference>
<proteinExistence type="inferred from homology"/>
<dbReference type="GeneID" id="63920998"/>
<dbReference type="EMBL" id="KL584826">
    <property type="protein sequence ID" value="KEQ65970.1"/>
    <property type="molecule type" value="Genomic_DNA"/>
</dbReference>
<evidence type="ECO:0000256" key="3">
    <source>
        <dbReference type="ARBA" id="ARBA00022763"/>
    </source>
</evidence>
<feature type="compositionally biased region" description="Basic and acidic residues" evidence="8">
    <location>
        <begin position="308"/>
        <end position="328"/>
    </location>
</feature>
<keyword evidence="10" id="KW-1185">Reference proteome</keyword>
<dbReference type="AlphaFoldDB" id="A0A074VYR8"/>
<keyword evidence="3" id="KW-0227">DNA damage</keyword>
<feature type="compositionally biased region" description="Basic residues" evidence="8">
    <location>
        <begin position="163"/>
        <end position="172"/>
    </location>
</feature>
<dbReference type="RefSeq" id="XP_040882993.1">
    <property type="nucleotide sequence ID" value="XM_041027625.1"/>
</dbReference>
<sequence length="1139" mass="124172">MSSPSLPSLSSLHPVPRAQGFVTARSVLADLELQQDRSTDVNAPTEKPRRGRPKKPVGADDASTRPRARRTTTAIEDNSVLGDIATKPKTRKRGATASNEEGATITPASKRGRPKKATAIEHAATATTDTIEATKLVAKRGKKKASEPTDTNSNDAAAARSKPQPKPRKTKAKSVEDTAISELPTVNNAVDSGVPPVVPAEAPIEVLDLVPAPRRKRDWTPPTESVLPPSFQQSSDASPNPGPAAIHDLEGEDYTGDAPVASEFTRLMGDFAYQEDNPRPAPSLSRTPSDGPTTKRKRLDPVDVTAAEEPKRQKKKAVEPKEPKESKPKPPKKPKAPKKKPLTITALATAAYLPQTAKTDADHTKLISDFFPQPQPDTVAVPDDAAVVKPPASKKNDRAVEDKPAPKRKRAVKKVQITVPEVHVKLDSPEAARENAKRQQWLFGSSSQLAAAESPTELRDLQQALKESEDMISTQQIDSSRATSCAHVPSAPHGTSLSIGQADRALWMSAARDFEDSTFASDESRDNDDLVAATKSVAPQYPPSSAKSAPESRLSEVRPQVEVLTISSSAPKELESPDSGYVDVNEVGGLSPSTTRLPMDIPPASSKTRAVASGDSKLLEMIPLDTTPETEILPRRALGARDPNTNITRKAYDAEDKNSDVSPRISTIKPSIVCLDSSKKRPVVRPRKTISDAAQTSPIAIRQVLIDPSTLSAREVARQRIFAASPTRDSVQPPGGGLHDRLPSATQSPHSKSRNRLSKPGPTLSLVSPTPPRGRPRRSASPGDLPVPSQLRKLPSLPSASAQHASVVEPSSDYLDIDAISDIDVATHVPSPPRRTPTSPPRATLEFDRPPPPPLPSITASTAKCSAKQILAEWPGIAQTLFPKITKTVRSTPPSQDHKNPTWHEKMLLYDPIVLEDLTSWLNAQRVRIELSVPKVVKGKGKKKVDVVETIEEATELVQEELQPWMVQKWCEEHTNRLYKKLYRDSDESHYSREQDYDENEDDEKALPPLSPSSLDWNASRWFWTTERSGMWVEHVVSSDWVMLDLNDGVQKVSVDTTDAAISRSELEVNIDAKPASPAKKAGATQVTTAAELRRRPKLTIQIPSGMPNYYSKHGPNDYSSCRPHITSEERAEWRKNMF</sequence>
<evidence type="ECO:0000256" key="4">
    <source>
        <dbReference type="ARBA" id="ARBA00023172"/>
    </source>
</evidence>
<comment type="subcellular location">
    <subcellularLocation>
        <location evidence="1">Nucleus</location>
    </subcellularLocation>
</comment>
<feature type="compositionally biased region" description="Basic residues" evidence="8">
    <location>
        <begin position="329"/>
        <end position="341"/>
    </location>
</feature>
<name>A0A074VYR8_AURM1</name>
<comment type="similarity">
    <text evidence="2">Belongs to the SLX4 family.</text>
</comment>
<dbReference type="Proteomes" id="UP000030672">
    <property type="component" value="Unassembled WGS sequence"/>
</dbReference>
<evidence type="ECO:0000313" key="9">
    <source>
        <dbReference type="EMBL" id="KEQ65970.1"/>
    </source>
</evidence>
<dbReference type="STRING" id="1043003.A0A074VYR8"/>
<feature type="region of interest" description="Disordered" evidence="8">
    <location>
        <begin position="825"/>
        <end position="852"/>
    </location>
</feature>